<reference evidence="2 3" key="1">
    <citation type="journal article" date="2019" name="Nat. Plants">
        <title>Genome sequencing of Musa balbisiana reveals subgenome evolution and function divergence in polyploid bananas.</title>
        <authorList>
            <person name="Yao X."/>
        </authorList>
    </citation>
    <scope>NUCLEOTIDE SEQUENCE [LARGE SCALE GENOMIC DNA]</scope>
    <source>
        <strain evidence="3">cv. DH-PKW</strain>
        <tissue evidence="2">Leaves</tissue>
    </source>
</reference>
<evidence type="ECO:0000256" key="1">
    <source>
        <dbReference type="SAM" id="MobiDB-lite"/>
    </source>
</evidence>
<feature type="compositionally biased region" description="Basic and acidic residues" evidence="1">
    <location>
        <begin position="64"/>
        <end position="79"/>
    </location>
</feature>
<dbReference type="AlphaFoldDB" id="A0A4S8K5Z3"/>
<organism evidence="2 3">
    <name type="scientific">Musa balbisiana</name>
    <name type="common">Banana</name>
    <dbReference type="NCBI Taxonomy" id="52838"/>
    <lineage>
        <taxon>Eukaryota</taxon>
        <taxon>Viridiplantae</taxon>
        <taxon>Streptophyta</taxon>
        <taxon>Embryophyta</taxon>
        <taxon>Tracheophyta</taxon>
        <taxon>Spermatophyta</taxon>
        <taxon>Magnoliopsida</taxon>
        <taxon>Liliopsida</taxon>
        <taxon>Zingiberales</taxon>
        <taxon>Musaceae</taxon>
        <taxon>Musa</taxon>
    </lineage>
</organism>
<dbReference type="Proteomes" id="UP000317650">
    <property type="component" value="Chromosome 8"/>
</dbReference>
<comment type="caution">
    <text evidence="2">The sequence shown here is derived from an EMBL/GenBank/DDBJ whole genome shotgun (WGS) entry which is preliminary data.</text>
</comment>
<protein>
    <submittedName>
        <fullName evidence="2">Uncharacterized protein</fullName>
    </submittedName>
</protein>
<evidence type="ECO:0000313" key="2">
    <source>
        <dbReference type="EMBL" id="THU70299.1"/>
    </source>
</evidence>
<keyword evidence="3" id="KW-1185">Reference proteome</keyword>
<accession>A0A4S8K5Z3</accession>
<gene>
    <name evidence="2" type="ORF">C4D60_Mb08t23540</name>
</gene>
<proteinExistence type="predicted"/>
<evidence type="ECO:0000313" key="3">
    <source>
        <dbReference type="Proteomes" id="UP000317650"/>
    </source>
</evidence>
<name>A0A4S8K5Z3_MUSBA</name>
<sequence>MEERDLDSAADDGVNPEPPPCAEHGAGYPRPHDLPHQSQLNMRAASEAKIPKNWPSDGVNSKSNESRRHGQRDQERGEGEGGSPGR</sequence>
<dbReference type="EMBL" id="PYDT01000002">
    <property type="protein sequence ID" value="THU70299.1"/>
    <property type="molecule type" value="Genomic_DNA"/>
</dbReference>
<feature type="region of interest" description="Disordered" evidence="1">
    <location>
        <begin position="1"/>
        <end position="86"/>
    </location>
</feature>